<evidence type="ECO:0000313" key="1">
    <source>
        <dbReference type="EMBL" id="KAI4318773.1"/>
    </source>
</evidence>
<dbReference type="Proteomes" id="UP001057402">
    <property type="component" value="Chromosome 10"/>
</dbReference>
<name>A0ACB9M419_9MYRT</name>
<organism evidence="1 2">
    <name type="scientific">Melastoma candidum</name>
    <dbReference type="NCBI Taxonomy" id="119954"/>
    <lineage>
        <taxon>Eukaryota</taxon>
        <taxon>Viridiplantae</taxon>
        <taxon>Streptophyta</taxon>
        <taxon>Embryophyta</taxon>
        <taxon>Tracheophyta</taxon>
        <taxon>Spermatophyta</taxon>
        <taxon>Magnoliopsida</taxon>
        <taxon>eudicotyledons</taxon>
        <taxon>Gunneridae</taxon>
        <taxon>Pentapetalae</taxon>
        <taxon>rosids</taxon>
        <taxon>malvids</taxon>
        <taxon>Myrtales</taxon>
        <taxon>Melastomataceae</taxon>
        <taxon>Melastomatoideae</taxon>
        <taxon>Melastomateae</taxon>
        <taxon>Melastoma</taxon>
    </lineage>
</organism>
<gene>
    <name evidence="1" type="ORF">MLD38_032442</name>
</gene>
<reference evidence="2" key="1">
    <citation type="journal article" date="2023" name="Front. Plant Sci.">
        <title>Chromosomal-level genome assembly of Melastoma candidum provides insights into trichome evolution.</title>
        <authorList>
            <person name="Zhong Y."/>
            <person name="Wu W."/>
            <person name="Sun C."/>
            <person name="Zou P."/>
            <person name="Liu Y."/>
            <person name="Dai S."/>
            <person name="Zhou R."/>
        </authorList>
    </citation>
    <scope>NUCLEOTIDE SEQUENCE [LARGE SCALE GENOMIC DNA]</scope>
</reference>
<comment type="caution">
    <text evidence="1">The sequence shown here is derived from an EMBL/GenBank/DDBJ whole genome shotgun (WGS) entry which is preliminary data.</text>
</comment>
<protein>
    <submittedName>
        <fullName evidence="1">Uncharacterized protein</fullName>
    </submittedName>
</protein>
<sequence>MHMRTLLSVSTLVAILLAGEAVEYTVTNTATGTPGGLRFENEIGTSFAMGVLTTATQFIWTTFEETSPTDRKDFGSVSLFIDDDVFTAYTINNEIHVSGQYIEATSGDLRAEFAGVLYHEMTHVWQWNGNGQTPTGLLEGIADYVRLSGGYAPSHWVKRGEGNSWDQGYAVTAWFLEYCSGLRHGFVADLNRMMKTSYSEDYFAQLVGKSVDQLWDDYKAMYP</sequence>
<dbReference type="EMBL" id="CM042889">
    <property type="protein sequence ID" value="KAI4318773.1"/>
    <property type="molecule type" value="Genomic_DNA"/>
</dbReference>
<evidence type="ECO:0000313" key="2">
    <source>
        <dbReference type="Proteomes" id="UP001057402"/>
    </source>
</evidence>
<keyword evidence="2" id="KW-1185">Reference proteome</keyword>
<accession>A0ACB9M419</accession>
<proteinExistence type="predicted"/>